<protein>
    <recommendedName>
        <fullName evidence="5">DUF4878 domain-containing protein</fullName>
    </recommendedName>
</protein>
<evidence type="ECO:0008006" key="5">
    <source>
        <dbReference type="Google" id="ProtNLM"/>
    </source>
</evidence>
<keyword evidence="4" id="KW-1185">Reference proteome</keyword>
<evidence type="ECO:0000256" key="1">
    <source>
        <dbReference type="SAM" id="MobiDB-lite"/>
    </source>
</evidence>
<dbReference type="EMBL" id="JAFBCF010000001">
    <property type="protein sequence ID" value="MBM7799482.1"/>
    <property type="molecule type" value="Genomic_DNA"/>
</dbReference>
<gene>
    <name evidence="3" type="ORF">JOE57_002403</name>
</gene>
<dbReference type="RefSeq" id="WP_204918276.1">
    <property type="nucleotide sequence ID" value="NZ_BAAAQP010000003.1"/>
</dbReference>
<feature type="region of interest" description="Disordered" evidence="1">
    <location>
        <begin position="1"/>
        <end position="106"/>
    </location>
</feature>
<keyword evidence="2" id="KW-0812">Transmembrane</keyword>
<keyword evidence="2" id="KW-1133">Transmembrane helix</keyword>
<proteinExistence type="predicted"/>
<keyword evidence="2" id="KW-0472">Membrane</keyword>
<accession>A0ABS2RLM1</accession>
<reference evidence="3 4" key="1">
    <citation type="submission" date="2021-01" db="EMBL/GenBank/DDBJ databases">
        <title>Sequencing the genomes of 1000 actinobacteria strains.</title>
        <authorList>
            <person name="Klenk H.-P."/>
        </authorList>
    </citation>
    <scope>NUCLEOTIDE SEQUENCE [LARGE SCALE GENOMIC DNA]</scope>
    <source>
        <strain evidence="3 4">DSM 18662</strain>
    </source>
</reference>
<comment type="caution">
    <text evidence="3">The sequence shown here is derived from an EMBL/GenBank/DDBJ whole genome shotgun (WGS) entry which is preliminary data.</text>
</comment>
<sequence length="443" mass="45614">MSGNYPPGPPQGPQPGPYGQGQQPQGPGFGQPSGPGYGAGPGGPQPPYGVPGQGVPGQGMPPQGGPGYGGPGSPGSAPGVYGPGQPGGPQGPGQFGGPGGPVGPGGPKKNNNKIFLIVGAAVLALIVLGVAGGAILLSGGNKTDTGGTGTRTSAPPATKASDAVKSYLEALAASNAQAALDLSEDQPADKTFLTNEVLQASNGRAPITAINVPEVADDNAYSVDATYKMGEESVTESFYVDKFDGKWKVKEAFAELDLSYTRDKSLPMIINGVEVKTDKVKLLPGSYEFTTGSKFIDYGSSNVLLVTSPSDYPNTSDIKASITEAGFSAFKKAAKDSMTACVKQKKLAPTGCPFAAKPTSQQKVDTKTIKWTLEDDPFGSDFKPRLDYEAKSTAKASVTFKMSFDAKGTSNGKPMTFSQDSRLRFADVSADLASEPLKVTWTR</sequence>
<feature type="compositionally biased region" description="Gly residues" evidence="1">
    <location>
        <begin position="27"/>
        <end position="42"/>
    </location>
</feature>
<evidence type="ECO:0000256" key="2">
    <source>
        <dbReference type="SAM" id="Phobius"/>
    </source>
</evidence>
<feature type="transmembrane region" description="Helical" evidence="2">
    <location>
        <begin position="114"/>
        <end position="137"/>
    </location>
</feature>
<evidence type="ECO:0000313" key="4">
    <source>
        <dbReference type="Proteomes" id="UP000704762"/>
    </source>
</evidence>
<organism evidence="3 4">
    <name type="scientific">Microlunatus panaciterrae</name>
    <dbReference type="NCBI Taxonomy" id="400768"/>
    <lineage>
        <taxon>Bacteria</taxon>
        <taxon>Bacillati</taxon>
        <taxon>Actinomycetota</taxon>
        <taxon>Actinomycetes</taxon>
        <taxon>Propionibacteriales</taxon>
        <taxon>Propionibacteriaceae</taxon>
        <taxon>Microlunatus</taxon>
    </lineage>
</organism>
<feature type="compositionally biased region" description="Gly residues" evidence="1">
    <location>
        <begin position="81"/>
        <end position="106"/>
    </location>
</feature>
<dbReference type="Proteomes" id="UP000704762">
    <property type="component" value="Unassembled WGS sequence"/>
</dbReference>
<name>A0ABS2RLM1_9ACTN</name>
<feature type="compositionally biased region" description="Pro residues" evidence="1">
    <location>
        <begin position="1"/>
        <end position="16"/>
    </location>
</feature>
<evidence type="ECO:0000313" key="3">
    <source>
        <dbReference type="EMBL" id="MBM7799482.1"/>
    </source>
</evidence>
<feature type="region of interest" description="Disordered" evidence="1">
    <location>
        <begin position="138"/>
        <end position="158"/>
    </location>
</feature>